<dbReference type="PRINTS" id="PR00633">
    <property type="entry name" value="RCCNDNSATION"/>
</dbReference>
<dbReference type="SUPFAM" id="SSF50985">
    <property type="entry name" value="RCC1/BLIP-II"/>
    <property type="match status" value="1"/>
</dbReference>
<evidence type="ECO:0000256" key="1">
    <source>
        <dbReference type="ARBA" id="ARBA00022658"/>
    </source>
</evidence>
<keyword evidence="1" id="KW-0344">Guanine-nucleotide releasing factor</keyword>
<evidence type="ECO:0000259" key="4">
    <source>
        <dbReference type="Pfam" id="PF25390"/>
    </source>
</evidence>
<keyword evidence="6" id="KW-1185">Reference proteome</keyword>
<dbReference type="OrthoDB" id="10256179at2759"/>
<protein>
    <recommendedName>
        <fullName evidence="4">RCC1-like domain-containing protein</fullName>
    </recommendedName>
</protein>
<evidence type="ECO:0000256" key="2">
    <source>
        <dbReference type="ARBA" id="ARBA00022737"/>
    </source>
</evidence>
<dbReference type="EnsemblMetazoa" id="XM_028661224.1">
    <property type="protein sequence ID" value="XP_028517025.1"/>
    <property type="gene ID" value="LOC110246277"/>
</dbReference>
<keyword evidence="2" id="KW-0677">Repeat</keyword>
<feature type="domain" description="RCC1-like" evidence="4">
    <location>
        <begin position="145"/>
        <end position="380"/>
    </location>
</feature>
<dbReference type="InterPro" id="IPR051553">
    <property type="entry name" value="Ran_GTPase-activating"/>
</dbReference>
<dbReference type="GO" id="GO:0005085">
    <property type="term" value="F:guanyl-nucleotide exchange factor activity"/>
    <property type="evidence" value="ECO:0007669"/>
    <property type="project" value="TreeGrafter"/>
</dbReference>
<dbReference type="RefSeq" id="XP_028517025.1">
    <property type="nucleotide sequence ID" value="XM_028661224.1"/>
</dbReference>
<name>A0A913YNH2_EXADI</name>
<dbReference type="PANTHER" id="PTHR45982">
    <property type="entry name" value="REGULATOR OF CHROMOSOME CONDENSATION"/>
    <property type="match status" value="1"/>
</dbReference>
<feature type="repeat" description="RCC1" evidence="3">
    <location>
        <begin position="333"/>
        <end position="384"/>
    </location>
</feature>
<accession>A0A913YNH2</accession>
<dbReference type="OMA" id="WRWGCSG"/>
<dbReference type="InterPro" id="IPR009091">
    <property type="entry name" value="RCC1/BLIP-II"/>
</dbReference>
<dbReference type="PANTHER" id="PTHR45982:SF8">
    <property type="entry name" value="E3 UBIQUITIN-PROTEIN LIGASE HERC2-LIKE PROTEIN-RELATED"/>
    <property type="match status" value="1"/>
</dbReference>
<dbReference type="InterPro" id="IPR000408">
    <property type="entry name" value="Reg_chr_condens"/>
</dbReference>
<sequence>MLLQVVGTWNSTHPQPVDCNHCACGANSYGQLSQGHAEDILCPTRISFSNEVHLLAGGGGHTMLIDGNGNVYSCGWNKKGQLGLGDVDDRHHFQHVPNLTAVKFVACGWNHTLIITDNHRLFVFGCNTFGQLGLGTANGCYLSPTPCHVGQGVIHVGAGLRHSVVLLDDGTVWSWGDNKKGQLGIPGLQMKRVLKPMKVSRLMEKCIQVIAGSQHSAVLTESGQVFCWGSNQHGQCGLPVSSEAGLFDEPQLIGGALSNHNVTSIHSGWSHLIAQIGVDDVYSWGRSDYGQLGLGDEIVLQRYSSFPSKIPNLNNIKHMMCGAEHNIALLENGKVLTWGWNEHGICGSQDEANIHRPRLVSLPEDFRAVRVGCGGGHTFIALKPK</sequence>
<feature type="repeat" description="RCC1" evidence="3">
    <location>
        <begin position="170"/>
        <end position="222"/>
    </location>
</feature>
<dbReference type="Proteomes" id="UP000887567">
    <property type="component" value="Unplaced"/>
</dbReference>
<dbReference type="Pfam" id="PF00415">
    <property type="entry name" value="RCC1"/>
    <property type="match status" value="2"/>
</dbReference>
<feature type="repeat" description="RCC1" evidence="3">
    <location>
        <begin position="279"/>
        <end position="332"/>
    </location>
</feature>
<dbReference type="InterPro" id="IPR058923">
    <property type="entry name" value="RCC1-like_dom"/>
</dbReference>
<feature type="repeat" description="RCC1" evidence="3">
    <location>
        <begin position="119"/>
        <end position="169"/>
    </location>
</feature>
<dbReference type="GO" id="GO:0005737">
    <property type="term" value="C:cytoplasm"/>
    <property type="evidence" value="ECO:0007669"/>
    <property type="project" value="TreeGrafter"/>
</dbReference>
<evidence type="ECO:0000313" key="6">
    <source>
        <dbReference type="Proteomes" id="UP000887567"/>
    </source>
</evidence>
<evidence type="ECO:0000256" key="3">
    <source>
        <dbReference type="PROSITE-ProRule" id="PRU00235"/>
    </source>
</evidence>
<dbReference type="PROSITE" id="PS50012">
    <property type="entry name" value="RCC1_3"/>
    <property type="match status" value="6"/>
</dbReference>
<proteinExistence type="predicted"/>
<evidence type="ECO:0000313" key="5">
    <source>
        <dbReference type="EnsemblMetazoa" id="XP_028517025.1"/>
    </source>
</evidence>
<dbReference type="Pfam" id="PF25390">
    <property type="entry name" value="WD40_RLD"/>
    <property type="match status" value="1"/>
</dbReference>
<dbReference type="GeneID" id="110246277"/>
<dbReference type="PROSITE" id="PS00626">
    <property type="entry name" value="RCC1_2"/>
    <property type="match status" value="1"/>
</dbReference>
<feature type="repeat" description="RCC1" evidence="3">
    <location>
        <begin position="69"/>
        <end position="118"/>
    </location>
</feature>
<dbReference type="AlphaFoldDB" id="A0A913YNH2"/>
<dbReference type="Gene3D" id="2.130.10.30">
    <property type="entry name" value="Regulator of chromosome condensation 1/beta-lactamase-inhibitor protein II"/>
    <property type="match status" value="2"/>
</dbReference>
<feature type="repeat" description="RCC1" evidence="3">
    <location>
        <begin position="223"/>
        <end position="278"/>
    </location>
</feature>
<organism evidence="5 6">
    <name type="scientific">Exaiptasia diaphana</name>
    <name type="common">Tropical sea anemone</name>
    <name type="synonym">Aiptasia pulchella</name>
    <dbReference type="NCBI Taxonomy" id="2652724"/>
    <lineage>
        <taxon>Eukaryota</taxon>
        <taxon>Metazoa</taxon>
        <taxon>Cnidaria</taxon>
        <taxon>Anthozoa</taxon>
        <taxon>Hexacorallia</taxon>
        <taxon>Actiniaria</taxon>
        <taxon>Aiptasiidae</taxon>
        <taxon>Exaiptasia</taxon>
    </lineage>
</organism>
<reference evidence="5" key="1">
    <citation type="submission" date="2022-11" db="UniProtKB">
        <authorList>
            <consortium name="EnsemblMetazoa"/>
        </authorList>
    </citation>
    <scope>IDENTIFICATION</scope>
</reference>